<name>A0A0C9XUH3_9AGAM</name>
<sequence length="154" mass="17094">MERVFELTVLIKFEESAQYTEAGKTASQWQQLFNKSAKQFTQSFTALLKVHGIEAAFVMAGSVVNQDASLGYAYTTPGAEDFFMEHCCADTNTIIRHFEAHIYNQLSLACVTDAFHTDKLDHKGKAKECNDMGHNFADLTSDNDGLAPDNGNDE</sequence>
<dbReference type="HOGENOM" id="CLU_1704944_0_0_1"/>
<gene>
    <name evidence="1" type="ORF">PISMIDRAFT_16098</name>
</gene>
<reference evidence="2" key="2">
    <citation type="submission" date="2015-01" db="EMBL/GenBank/DDBJ databases">
        <title>Evolutionary Origins and Diversification of the Mycorrhizal Mutualists.</title>
        <authorList>
            <consortium name="DOE Joint Genome Institute"/>
            <consortium name="Mycorrhizal Genomics Consortium"/>
            <person name="Kohler A."/>
            <person name="Kuo A."/>
            <person name="Nagy L.G."/>
            <person name="Floudas D."/>
            <person name="Copeland A."/>
            <person name="Barry K.W."/>
            <person name="Cichocki N."/>
            <person name="Veneault-Fourrey C."/>
            <person name="LaButti K."/>
            <person name="Lindquist E.A."/>
            <person name="Lipzen A."/>
            <person name="Lundell T."/>
            <person name="Morin E."/>
            <person name="Murat C."/>
            <person name="Riley R."/>
            <person name="Ohm R."/>
            <person name="Sun H."/>
            <person name="Tunlid A."/>
            <person name="Henrissat B."/>
            <person name="Grigoriev I.V."/>
            <person name="Hibbett D.S."/>
            <person name="Martin F."/>
        </authorList>
    </citation>
    <scope>NUCLEOTIDE SEQUENCE [LARGE SCALE GENOMIC DNA]</scope>
    <source>
        <strain evidence="2">441</strain>
    </source>
</reference>
<organism evidence="1 2">
    <name type="scientific">Pisolithus microcarpus 441</name>
    <dbReference type="NCBI Taxonomy" id="765257"/>
    <lineage>
        <taxon>Eukaryota</taxon>
        <taxon>Fungi</taxon>
        <taxon>Dikarya</taxon>
        <taxon>Basidiomycota</taxon>
        <taxon>Agaricomycotina</taxon>
        <taxon>Agaricomycetes</taxon>
        <taxon>Agaricomycetidae</taxon>
        <taxon>Boletales</taxon>
        <taxon>Sclerodermatineae</taxon>
        <taxon>Pisolithaceae</taxon>
        <taxon>Pisolithus</taxon>
    </lineage>
</organism>
<dbReference type="EMBL" id="KN833869">
    <property type="protein sequence ID" value="KIK16000.1"/>
    <property type="molecule type" value="Genomic_DNA"/>
</dbReference>
<dbReference type="AlphaFoldDB" id="A0A0C9XUH3"/>
<keyword evidence="2" id="KW-1185">Reference proteome</keyword>
<dbReference type="Proteomes" id="UP000054018">
    <property type="component" value="Unassembled WGS sequence"/>
</dbReference>
<proteinExistence type="predicted"/>
<evidence type="ECO:0000313" key="2">
    <source>
        <dbReference type="Proteomes" id="UP000054018"/>
    </source>
</evidence>
<evidence type="ECO:0000313" key="1">
    <source>
        <dbReference type="EMBL" id="KIK16000.1"/>
    </source>
</evidence>
<accession>A0A0C9XUH3</accession>
<protein>
    <submittedName>
        <fullName evidence="1">Uncharacterized protein</fullName>
    </submittedName>
</protein>
<dbReference type="OrthoDB" id="2670943at2759"/>
<reference evidence="1 2" key="1">
    <citation type="submission" date="2014-04" db="EMBL/GenBank/DDBJ databases">
        <authorList>
            <consortium name="DOE Joint Genome Institute"/>
            <person name="Kuo A."/>
            <person name="Kohler A."/>
            <person name="Costa M.D."/>
            <person name="Nagy L.G."/>
            <person name="Floudas D."/>
            <person name="Copeland A."/>
            <person name="Barry K.W."/>
            <person name="Cichocki N."/>
            <person name="Veneault-Fourrey C."/>
            <person name="LaButti K."/>
            <person name="Lindquist E.A."/>
            <person name="Lipzen A."/>
            <person name="Lundell T."/>
            <person name="Morin E."/>
            <person name="Murat C."/>
            <person name="Sun H."/>
            <person name="Tunlid A."/>
            <person name="Henrissat B."/>
            <person name="Grigoriev I.V."/>
            <person name="Hibbett D.S."/>
            <person name="Martin F."/>
            <person name="Nordberg H.P."/>
            <person name="Cantor M.N."/>
            <person name="Hua S.X."/>
        </authorList>
    </citation>
    <scope>NUCLEOTIDE SEQUENCE [LARGE SCALE GENOMIC DNA]</scope>
    <source>
        <strain evidence="1 2">441</strain>
    </source>
</reference>